<proteinExistence type="predicted"/>
<evidence type="ECO:0000313" key="2">
    <source>
        <dbReference type="EMBL" id="KFD55854.1"/>
    </source>
</evidence>
<evidence type="ECO:0000313" key="4">
    <source>
        <dbReference type="Proteomes" id="UP000030764"/>
    </source>
</evidence>
<feature type="chain" id="PRO_5007379391" evidence="1">
    <location>
        <begin position="19"/>
        <end position="85"/>
    </location>
</feature>
<keyword evidence="1" id="KW-0732">Signal</keyword>
<dbReference type="EMBL" id="KL363197">
    <property type="protein sequence ID" value="KFD55854.1"/>
    <property type="molecule type" value="Genomic_DNA"/>
</dbReference>
<evidence type="ECO:0000313" key="3">
    <source>
        <dbReference type="EMBL" id="KFD70204.1"/>
    </source>
</evidence>
<feature type="signal peptide" evidence="1">
    <location>
        <begin position="1"/>
        <end position="18"/>
    </location>
</feature>
<organism evidence="2 4">
    <name type="scientific">Trichuris suis</name>
    <name type="common">pig whipworm</name>
    <dbReference type="NCBI Taxonomy" id="68888"/>
    <lineage>
        <taxon>Eukaryota</taxon>
        <taxon>Metazoa</taxon>
        <taxon>Ecdysozoa</taxon>
        <taxon>Nematoda</taxon>
        <taxon>Enoplea</taxon>
        <taxon>Dorylaimia</taxon>
        <taxon>Trichinellida</taxon>
        <taxon>Trichuridae</taxon>
        <taxon>Trichuris</taxon>
    </lineage>
</organism>
<dbReference type="Proteomes" id="UP000030764">
    <property type="component" value="Unassembled WGS sequence"/>
</dbReference>
<dbReference type="EMBL" id="KL367489">
    <property type="protein sequence ID" value="KFD70204.1"/>
    <property type="molecule type" value="Genomic_DNA"/>
</dbReference>
<evidence type="ECO:0000256" key="1">
    <source>
        <dbReference type="SAM" id="SignalP"/>
    </source>
</evidence>
<reference evidence="2 4" key="1">
    <citation type="journal article" date="2014" name="Nat. Genet.">
        <title>Genome and transcriptome of the porcine whipworm Trichuris suis.</title>
        <authorList>
            <person name="Jex A.R."/>
            <person name="Nejsum P."/>
            <person name="Schwarz E.M."/>
            <person name="Hu L."/>
            <person name="Young N.D."/>
            <person name="Hall R.S."/>
            <person name="Korhonen P.K."/>
            <person name="Liao S."/>
            <person name="Thamsborg S."/>
            <person name="Xia J."/>
            <person name="Xu P."/>
            <person name="Wang S."/>
            <person name="Scheerlinck J.P."/>
            <person name="Hofmann A."/>
            <person name="Sternberg P.W."/>
            <person name="Wang J."/>
            <person name="Gasser R.B."/>
        </authorList>
    </citation>
    <scope>NUCLEOTIDE SEQUENCE [LARGE SCALE GENOMIC DNA]</scope>
    <source>
        <strain evidence="3">DCEP-RM93F</strain>
        <strain evidence="2">DCEP-RM93M</strain>
    </source>
</reference>
<accession>A0A085MF58</accession>
<gene>
    <name evidence="2" type="ORF">M513_03293</name>
    <name evidence="3" type="ORF">M514_03293</name>
</gene>
<sequence>MIMLRVFLSSAILLQCIALDLDDAMKTCREKTCKAQLWQYRKDCLLLFIGPQKDTVECNNMYDALYLDCVIPCLKRTKELNAGLE</sequence>
<name>A0A085MF58_9BILA</name>
<dbReference type="Proteomes" id="UP000030758">
    <property type="component" value="Unassembled WGS sequence"/>
</dbReference>
<protein>
    <submittedName>
        <fullName evidence="2">Uncharacterized protein</fullName>
    </submittedName>
</protein>
<dbReference type="AlphaFoldDB" id="A0A085MF58"/>
<keyword evidence="4" id="KW-1185">Reference proteome</keyword>